<evidence type="ECO:0000256" key="1">
    <source>
        <dbReference type="ARBA" id="ARBA00007447"/>
    </source>
</evidence>
<dbReference type="GO" id="GO:0004190">
    <property type="term" value="F:aspartic-type endopeptidase activity"/>
    <property type="evidence" value="ECO:0007669"/>
    <property type="project" value="UniProtKB-KW"/>
</dbReference>
<name>A0A7J6TY75_PEROL</name>
<keyword evidence="6" id="KW-0865">Zymogen</keyword>
<dbReference type="InterPro" id="IPR034164">
    <property type="entry name" value="Pepsin-like_dom"/>
</dbReference>
<protein>
    <recommendedName>
        <fullName evidence="7">Peptidase A1 domain-containing protein</fullName>
    </recommendedName>
</protein>
<dbReference type="InterPro" id="IPR001461">
    <property type="entry name" value="Aspartic_peptidase_A1"/>
</dbReference>
<dbReference type="EMBL" id="JABANO010007372">
    <property type="protein sequence ID" value="KAF4750213.1"/>
    <property type="molecule type" value="Genomic_DNA"/>
</dbReference>
<keyword evidence="4" id="KW-0064">Aspartyl protease</keyword>
<dbReference type="CDD" id="cd05471">
    <property type="entry name" value="pepsin_like"/>
    <property type="match status" value="1"/>
</dbReference>
<dbReference type="Gene3D" id="2.40.70.10">
    <property type="entry name" value="Acid Proteases"/>
    <property type="match status" value="2"/>
</dbReference>
<dbReference type="AlphaFoldDB" id="A0A7J6TY75"/>
<evidence type="ECO:0000256" key="4">
    <source>
        <dbReference type="ARBA" id="ARBA00022750"/>
    </source>
</evidence>
<evidence type="ECO:0000259" key="7">
    <source>
        <dbReference type="PROSITE" id="PS51767"/>
    </source>
</evidence>
<keyword evidence="2" id="KW-0645">Protease</keyword>
<proteinExistence type="inferred from homology"/>
<evidence type="ECO:0000256" key="6">
    <source>
        <dbReference type="ARBA" id="ARBA00023145"/>
    </source>
</evidence>
<comment type="caution">
    <text evidence="8">The sequence shown here is derived from an EMBL/GenBank/DDBJ whole genome shotgun (WGS) entry which is preliminary data.</text>
</comment>
<dbReference type="Proteomes" id="UP000553632">
    <property type="component" value="Unassembled WGS sequence"/>
</dbReference>
<dbReference type="PROSITE" id="PS51767">
    <property type="entry name" value="PEPTIDASE_A1"/>
    <property type="match status" value="1"/>
</dbReference>
<dbReference type="GO" id="GO:0006508">
    <property type="term" value="P:proteolysis"/>
    <property type="evidence" value="ECO:0007669"/>
    <property type="project" value="UniProtKB-KW"/>
</dbReference>
<evidence type="ECO:0000256" key="5">
    <source>
        <dbReference type="ARBA" id="ARBA00022801"/>
    </source>
</evidence>
<evidence type="ECO:0000313" key="9">
    <source>
        <dbReference type="Proteomes" id="UP000553632"/>
    </source>
</evidence>
<organism evidence="8 9">
    <name type="scientific">Perkinsus olseni</name>
    <name type="common">Perkinsus atlanticus</name>
    <dbReference type="NCBI Taxonomy" id="32597"/>
    <lineage>
        <taxon>Eukaryota</taxon>
        <taxon>Sar</taxon>
        <taxon>Alveolata</taxon>
        <taxon>Perkinsozoa</taxon>
        <taxon>Perkinsea</taxon>
        <taxon>Perkinsida</taxon>
        <taxon>Perkinsidae</taxon>
        <taxon>Perkinsus</taxon>
    </lineage>
</organism>
<reference evidence="8 9" key="1">
    <citation type="submission" date="2020-04" db="EMBL/GenBank/DDBJ databases">
        <title>Perkinsus olseni comparative genomics.</title>
        <authorList>
            <person name="Bogema D.R."/>
        </authorList>
    </citation>
    <scope>NUCLEOTIDE SEQUENCE [LARGE SCALE GENOMIC DNA]</scope>
    <source>
        <strain evidence="8 9">ATCC PRA-207</strain>
    </source>
</reference>
<comment type="similarity">
    <text evidence="1">Belongs to the peptidase A1 family.</text>
</comment>
<keyword evidence="5" id="KW-0378">Hydrolase</keyword>
<evidence type="ECO:0000256" key="2">
    <source>
        <dbReference type="ARBA" id="ARBA00022670"/>
    </source>
</evidence>
<dbReference type="Pfam" id="PF00026">
    <property type="entry name" value="Asp"/>
    <property type="match status" value="1"/>
</dbReference>
<feature type="domain" description="Peptidase A1" evidence="7">
    <location>
        <begin position="30"/>
        <end position="371"/>
    </location>
</feature>
<evidence type="ECO:0000313" key="8">
    <source>
        <dbReference type="EMBL" id="KAF4750213.1"/>
    </source>
</evidence>
<dbReference type="SUPFAM" id="SSF50630">
    <property type="entry name" value="Acid proteases"/>
    <property type="match status" value="1"/>
</dbReference>
<gene>
    <name evidence="8" type="ORF">FOZ63_026123</name>
</gene>
<dbReference type="InterPro" id="IPR033121">
    <property type="entry name" value="PEPTIDASE_A1"/>
</dbReference>
<evidence type="ECO:0000256" key="3">
    <source>
        <dbReference type="ARBA" id="ARBA00022729"/>
    </source>
</evidence>
<dbReference type="PANTHER" id="PTHR47965">
    <property type="entry name" value="ASPARTYL PROTEASE-RELATED"/>
    <property type="match status" value="1"/>
</dbReference>
<accession>A0A7J6TY75</accession>
<sequence length="398" mass="45088">MRHRKILPLAAPLQGRCFVKLPVFYEDGHFRTEVTISSQKVHLLVDTGSVSFHVVARNYFKDSCGPHLKNCYKLSPATKRALENSKEEGSYTKTYHRLVYDMRPMNGTIQLTGHAKPYKTEMSFHVVVRAWTREDQVEEGAKPAAILGLGPPRQGANSFLDQLVEHGIIKDEERVFTLMLPPSNTENGELIIGNRQRRNASDLGALLHLPIYQRTPQHKRRWEVVLASISVVSATYVRTEQAALLDSGCPFIFGPPNRVEELISSVIEQARLKKGEGVVKWSTSGYYWLKCDDAKYLPDLHLDFAAERSGADSRLTISGRYLTKELPVAGHDSRCKLALKPRNRDYWVLGVPLFRGRDVHFDFRTGKLGLTLSREKTSDKDLWAFEQTLQPGLEAIFV</sequence>
<dbReference type="PANTHER" id="PTHR47965:SF12">
    <property type="entry name" value="ASPARTIC PROTEINASE 3-RELATED"/>
    <property type="match status" value="1"/>
</dbReference>
<keyword evidence="3" id="KW-0732">Signal</keyword>
<dbReference type="InterPro" id="IPR021109">
    <property type="entry name" value="Peptidase_aspartic_dom_sf"/>
</dbReference>
<keyword evidence="9" id="KW-1185">Reference proteome</keyword>